<keyword evidence="3" id="KW-1185">Reference proteome</keyword>
<feature type="compositionally biased region" description="Pro residues" evidence="1">
    <location>
        <begin position="131"/>
        <end position="153"/>
    </location>
</feature>
<evidence type="ECO:0000256" key="1">
    <source>
        <dbReference type="SAM" id="MobiDB-lite"/>
    </source>
</evidence>
<dbReference type="EMBL" id="CP099426">
    <property type="protein sequence ID" value="USW57234.1"/>
    <property type="molecule type" value="Genomic_DNA"/>
</dbReference>
<proteinExistence type="predicted"/>
<evidence type="ECO:0000313" key="3">
    <source>
        <dbReference type="Proteomes" id="UP001056384"/>
    </source>
</evidence>
<evidence type="ECO:0000313" key="2">
    <source>
        <dbReference type="EMBL" id="USW57234.1"/>
    </source>
</evidence>
<reference evidence="2" key="1">
    <citation type="submission" date="2022-06" db="EMBL/GenBank/DDBJ databases">
        <title>Complete genome sequences of two strains of the flax pathogen Septoria linicola.</title>
        <authorList>
            <person name="Lapalu N."/>
            <person name="Simon A."/>
            <person name="Demenou B."/>
            <person name="Paumier D."/>
            <person name="Guillot M.-P."/>
            <person name="Gout L."/>
            <person name="Valade R."/>
        </authorList>
    </citation>
    <scope>NUCLEOTIDE SEQUENCE</scope>
    <source>
        <strain evidence="2">SE15195</strain>
    </source>
</reference>
<dbReference type="AlphaFoldDB" id="A0A9Q9AY55"/>
<accession>A0A9Q9AY55</accession>
<sequence>MKLNIGRNACIAATILSYLSGFALGHPLRPDARRDDQAIDTTEGLATGPSNNRYHEIQHIPLQDTLVAASFDRELESRGLPKLPKVVGRPPPPPPLPAPRPGAAAPAAGIRPPGVSGPSTGSAAGSRPAPGVAPPREPTSPRADPPSPKPDWQPIPLDKVPGNGGGVGNEPKAMTDYETLGRKQLDEYEAKAKSDSPDVALVKTEAELAQHPKDQAFLDVREVSGYKVDEQVIHTNDPALKALKNFGSSDVGFSLKDSPSMTRQVVVTNKESGEMINRGTYDTDGKFIVYQDAFKDAQKDVNPKIPLNEIGVQNFKNAAGDKAKNLKAVYLTDVQNKELWGIVRQNYDDVKQPFEQVLTFQRGTPQFDRIMGSPNFSSKFYSFGNHHNALGNKVPDKVVVAPKQAPEGTGGLTLAVVFK</sequence>
<name>A0A9Q9AY55_9PEZI</name>
<gene>
    <name evidence="2" type="ORF">Slin15195_G105530</name>
</gene>
<organism evidence="2 3">
    <name type="scientific">Septoria linicola</name>
    <dbReference type="NCBI Taxonomy" id="215465"/>
    <lineage>
        <taxon>Eukaryota</taxon>
        <taxon>Fungi</taxon>
        <taxon>Dikarya</taxon>
        <taxon>Ascomycota</taxon>
        <taxon>Pezizomycotina</taxon>
        <taxon>Dothideomycetes</taxon>
        <taxon>Dothideomycetidae</taxon>
        <taxon>Mycosphaerellales</taxon>
        <taxon>Mycosphaerellaceae</taxon>
        <taxon>Septoria</taxon>
    </lineage>
</organism>
<dbReference type="Proteomes" id="UP001056384">
    <property type="component" value="Chromosome 9"/>
</dbReference>
<feature type="compositionally biased region" description="Pro residues" evidence="1">
    <location>
        <begin position="89"/>
        <end position="100"/>
    </location>
</feature>
<feature type="region of interest" description="Disordered" evidence="1">
    <location>
        <begin position="80"/>
        <end position="173"/>
    </location>
</feature>
<protein>
    <submittedName>
        <fullName evidence="2">Uncharacterized protein</fullName>
    </submittedName>
</protein>
<feature type="compositionally biased region" description="Low complexity" evidence="1">
    <location>
        <begin position="101"/>
        <end position="114"/>
    </location>
</feature>